<dbReference type="AlphaFoldDB" id="A0A6G1SKK9"/>
<evidence type="ECO:0000256" key="5">
    <source>
        <dbReference type="ARBA" id="ARBA00045258"/>
    </source>
</evidence>
<proteinExistence type="inferred from homology"/>
<dbReference type="Pfam" id="PF05916">
    <property type="entry name" value="Sld5"/>
    <property type="match status" value="1"/>
</dbReference>
<comment type="function">
    <text evidence="6">The GINS complex plays an essential role in the initiation of DNA replication.</text>
</comment>
<feature type="domain" description="GINS subunit" evidence="7">
    <location>
        <begin position="78"/>
        <end position="202"/>
    </location>
</feature>
<keyword evidence="4 6" id="KW-0539">Nucleus</keyword>
<comment type="subunit">
    <text evidence="6">Component of the GINS complex.</text>
</comment>
<sequence length="227" mass="26905">MDFDEDPNYLDLDDILAHTQTVDCEFLVDVPGLDFLTSRDDDEDDVQQGKKSVLPFWMAKTLYTISMIDIKIPKHYNTNFQGIMGAEADVVDLHRAGPYYYHLGKLLMDLRREKGNDLAPFTEEGQRNKFRREEGETLVDRRSLTGSLLDTFHYRRHKILKYSTNQSEYDHNVVKSFQLRLDNMEKQLFRIGQQHREELKDWDSKRTETIRNNQIAARLSKRRRLEM</sequence>
<evidence type="ECO:0000256" key="1">
    <source>
        <dbReference type="ARBA" id="ARBA00004123"/>
    </source>
</evidence>
<dbReference type="GO" id="GO:1902975">
    <property type="term" value="P:mitotic DNA replication initiation"/>
    <property type="evidence" value="ECO:0007669"/>
    <property type="project" value="TreeGrafter"/>
</dbReference>
<dbReference type="Gene3D" id="1.20.58.2050">
    <property type="match status" value="1"/>
</dbReference>
<protein>
    <recommendedName>
        <fullName evidence="6">DNA replication complex GINS protein PSF3</fullName>
    </recommendedName>
</protein>
<dbReference type="CDD" id="cd11713">
    <property type="entry name" value="GINS_A_psf3"/>
    <property type="match status" value="1"/>
</dbReference>
<gene>
    <name evidence="9" type="primary">Gins3</name>
    <name evidence="9" type="ORF">g.11525</name>
</gene>
<comment type="similarity">
    <text evidence="2 6">Belongs to the GINS3/PSF3 family.</text>
</comment>
<dbReference type="CDD" id="cd21693">
    <property type="entry name" value="GINS_B_Psf3"/>
    <property type="match status" value="1"/>
</dbReference>
<evidence type="ECO:0000256" key="2">
    <source>
        <dbReference type="ARBA" id="ARBA00006343"/>
    </source>
</evidence>
<feature type="domain" description="DNA replication complex GINS protein PSF3 N-terminal" evidence="8">
    <location>
        <begin position="11"/>
        <end position="63"/>
    </location>
</feature>
<organism evidence="9">
    <name type="scientific">Aceria tosichella</name>
    <name type="common">wheat curl mite</name>
    <dbReference type="NCBI Taxonomy" id="561515"/>
    <lineage>
        <taxon>Eukaryota</taxon>
        <taxon>Metazoa</taxon>
        <taxon>Ecdysozoa</taxon>
        <taxon>Arthropoda</taxon>
        <taxon>Chelicerata</taxon>
        <taxon>Arachnida</taxon>
        <taxon>Acari</taxon>
        <taxon>Acariformes</taxon>
        <taxon>Trombidiformes</taxon>
        <taxon>Prostigmata</taxon>
        <taxon>Eupodina</taxon>
        <taxon>Eriophyoidea</taxon>
        <taxon>Eriophyidae</taxon>
        <taxon>Eriophyinae</taxon>
        <taxon>Aceriini</taxon>
        <taxon>Aceria</taxon>
    </lineage>
</organism>
<evidence type="ECO:0000256" key="6">
    <source>
        <dbReference type="RuleBase" id="RU367161"/>
    </source>
</evidence>
<dbReference type="SUPFAM" id="SSF160059">
    <property type="entry name" value="PriA/YqbF domain"/>
    <property type="match status" value="1"/>
</dbReference>
<comment type="function">
    <text evidence="5">Required for correct functioning of the GINS complex, a complex that plays an essential role in the initiation of DNA replication, and progression of DNA replication forks. GINS complex is a core component of CDC45-MCM-GINS (CMG) helicase, the molecular machine that unwinds template DNA during replication, and around which the replisome is built.</text>
</comment>
<evidence type="ECO:0000256" key="4">
    <source>
        <dbReference type="ARBA" id="ARBA00023242"/>
    </source>
</evidence>
<dbReference type="InterPro" id="IPR036224">
    <property type="entry name" value="GINS_bundle-like_dom_sf"/>
</dbReference>
<dbReference type="EMBL" id="GGYP01006244">
    <property type="protein sequence ID" value="MDE51015.1"/>
    <property type="molecule type" value="Transcribed_RNA"/>
</dbReference>
<evidence type="ECO:0000259" key="8">
    <source>
        <dbReference type="Pfam" id="PF22466"/>
    </source>
</evidence>
<evidence type="ECO:0000313" key="9">
    <source>
        <dbReference type="EMBL" id="MDE51015.1"/>
    </source>
</evidence>
<keyword evidence="3 6" id="KW-0235">DNA replication</keyword>
<comment type="subcellular location">
    <subcellularLocation>
        <location evidence="1 6">Nucleus</location>
    </subcellularLocation>
</comment>
<reference evidence="9" key="1">
    <citation type="submission" date="2018-10" db="EMBL/GenBank/DDBJ databases">
        <title>Transcriptome assembly of Aceria tosichella (Wheat curl mite) Type 2.</title>
        <authorList>
            <person name="Scully E.D."/>
            <person name="Geib S.M."/>
            <person name="Palmer N.A."/>
            <person name="Gupta A.K."/>
            <person name="Sarath G."/>
            <person name="Tatineni S."/>
        </authorList>
    </citation>
    <scope>NUCLEOTIDE SEQUENCE</scope>
    <source>
        <strain evidence="9">LincolnNE</strain>
    </source>
</reference>
<name>A0A6G1SKK9_9ACAR</name>
<dbReference type="PANTHER" id="PTHR22768">
    <property type="entry name" value="DNA REPLICATION COMPLEX GINS PROTEIN PSF3"/>
    <property type="match status" value="1"/>
</dbReference>
<dbReference type="Pfam" id="PF22466">
    <property type="entry name" value="PSF3_N"/>
    <property type="match status" value="1"/>
</dbReference>
<accession>A0A6G1SKK9</accession>
<dbReference type="SUPFAM" id="SSF158573">
    <property type="entry name" value="GINS helical bundle-like"/>
    <property type="match status" value="1"/>
</dbReference>
<dbReference type="InterPro" id="IPR038437">
    <property type="entry name" value="GINS_Psf3_sf"/>
</dbReference>
<dbReference type="InterPro" id="IPR010492">
    <property type="entry name" value="GINS_Psf3"/>
</dbReference>
<evidence type="ECO:0000259" key="7">
    <source>
        <dbReference type="Pfam" id="PF05916"/>
    </source>
</evidence>
<dbReference type="InterPro" id="IPR021151">
    <property type="entry name" value="GINS_A"/>
</dbReference>
<dbReference type="GO" id="GO:0000811">
    <property type="term" value="C:GINS complex"/>
    <property type="evidence" value="ECO:0007669"/>
    <property type="project" value="UniProtKB-UniRule"/>
</dbReference>
<dbReference type="PANTHER" id="PTHR22768:SF0">
    <property type="entry name" value="DNA REPLICATION COMPLEX GINS PROTEIN PSF3"/>
    <property type="match status" value="1"/>
</dbReference>
<evidence type="ECO:0000256" key="3">
    <source>
        <dbReference type="ARBA" id="ARBA00022705"/>
    </source>
</evidence>
<dbReference type="InterPro" id="IPR055221">
    <property type="entry name" value="PSF3_N"/>
</dbReference>